<proteinExistence type="predicted"/>
<keyword evidence="2" id="KW-1185">Reference proteome</keyword>
<dbReference type="PATRIC" id="fig|931089.4.peg.1507"/>
<gene>
    <name evidence="1" type="ORF">CDES_07455</name>
</gene>
<dbReference type="AlphaFoldDB" id="A0A0M4CXC9"/>
<evidence type="ECO:0000313" key="1">
    <source>
        <dbReference type="EMBL" id="ALC05900.1"/>
    </source>
</evidence>
<dbReference type="Proteomes" id="UP000068067">
    <property type="component" value="Chromosome"/>
</dbReference>
<evidence type="ECO:0000313" key="2">
    <source>
        <dbReference type="Proteomes" id="UP000068067"/>
    </source>
</evidence>
<dbReference type="EMBL" id="CP009220">
    <property type="protein sequence ID" value="ALC05900.1"/>
    <property type="molecule type" value="Genomic_DNA"/>
</dbReference>
<protein>
    <submittedName>
        <fullName evidence="1">Uncharacterized protein</fullName>
    </submittedName>
</protein>
<dbReference type="RefSeq" id="WP_197276206.1">
    <property type="nucleotide sequence ID" value="NZ_CP009220.1"/>
</dbReference>
<organism evidence="1 2">
    <name type="scientific">Corynebacterium deserti GIMN1.010</name>
    <dbReference type="NCBI Taxonomy" id="931089"/>
    <lineage>
        <taxon>Bacteria</taxon>
        <taxon>Bacillati</taxon>
        <taxon>Actinomycetota</taxon>
        <taxon>Actinomycetes</taxon>
        <taxon>Mycobacteriales</taxon>
        <taxon>Corynebacteriaceae</taxon>
        <taxon>Corynebacterium</taxon>
    </lineage>
</organism>
<accession>A0A0M4CXC9</accession>
<name>A0A0M4CXC9_9CORY</name>
<sequence>MTIFLDADDRHWIVARDRKELFDLLISQLSPDLLGDLYRLAAAALDCEEDSIVIIE</sequence>
<reference evidence="1 2" key="1">
    <citation type="submission" date="2014-08" db="EMBL/GenBank/DDBJ databases">
        <title>Complete genome sequence of Corynebacterium deserti GIMN1.010 (=DSM 45689), isolated from desert sand in western China.</title>
        <authorList>
            <person name="Ruckert C."/>
            <person name="Albersmeier A."/>
            <person name="Kalinowski J."/>
        </authorList>
    </citation>
    <scope>NUCLEOTIDE SEQUENCE [LARGE SCALE GENOMIC DNA]</scope>
    <source>
        <strain evidence="1 2">GIMN1.010</strain>
    </source>
</reference>
<dbReference type="KEGG" id="cdx:CDES_07455"/>